<evidence type="ECO:0000256" key="3">
    <source>
        <dbReference type="ARBA" id="ARBA00022552"/>
    </source>
</evidence>
<dbReference type="PANTHER" id="PTHR12416">
    <property type="entry name" value="RRNA-PROCESSING PROTEIN UTP23 HOMOLOG"/>
    <property type="match status" value="1"/>
</dbReference>
<sequence>MKLKRAKQYRKQMHQYEIHFGFREPYQVLLDSAILETAWRMKIDIISRLKGILQGEVKPMITQCDMRHLYNATPKNEELITQAKTYERRRCNHHELDEPLSTLECLTSVVGATNKHRYIVASEDRGVRKHMRAIPGVPLIYISSSIVLLEPMTTATEDVRDREEKQKFKAGLKGKRNAGAGEKRKRDDEEGGDGQSIADQSTGDAQSKKKKKSFGPKAPNPLSVKKPKKATAEKSAKPKSAESAPKSQPSDAADGDDSGKRKRRRKHKPKADGDGEGEGGGSEAGDVAAS</sequence>
<evidence type="ECO:0000256" key="8">
    <source>
        <dbReference type="SAM" id="MobiDB-lite"/>
    </source>
</evidence>
<evidence type="ECO:0000313" key="11">
    <source>
        <dbReference type="Proteomes" id="UP000240883"/>
    </source>
</evidence>
<keyword evidence="3" id="KW-0698">rRNA processing</keyword>
<dbReference type="OrthoDB" id="25675at2759"/>
<feature type="compositionally biased region" description="Basic and acidic residues" evidence="8">
    <location>
        <begin position="230"/>
        <end position="240"/>
    </location>
</feature>
<evidence type="ECO:0000256" key="4">
    <source>
        <dbReference type="ARBA" id="ARBA00023242"/>
    </source>
</evidence>
<evidence type="ECO:0000259" key="9">
    <source>
        <dbReference type="Pfam" id="PF24779"/>
    </source>
</evidence>
<organism evidence="10 11">
    <name type="scientific">Corynespora cassiicola Philippines</name>
    <dbReference type="NCBI Taxonomy" id="1448308"/>
    <lineage>
        <taxon>Eukaryota</taxon>
        <taxon>Fungi</taxon>
        <taxon>Dikarya</taxon>
        <taxon>Ascomycota</taxon>
        <taxon>Pezizomycotina</taxon>
        <taxon>Dothideomycetes</taxon>
        <taxon>Pleosporomycetidae</taxon>
        <taxon>Pleosporales</taxon>
        <taxon>Corynesporascaceae</taxon>
        <taxon>Corynespora</taxon>
    </lineage>
</organism>
<dbReference type="Pfam" id="PF24779">
    <property type="entry name" value="UTP23_sensor"/>
    <property type="match status" value="1"/>
</dbReference>
<feature type="region of interest" description="Disordered" evidence="8">
    <location>
        <begin position="155"/>
        <end position="290"/>
    </location>
</feature>
<keyword evidence="11" id="KW-1185">Reference proteome</keyword>
<dbReference type="EMBL" id="KZ678132">
    <property type="protein sequence ID" value="PSN69773.1"/>
    <property type="molecule type" value="Genomic_DNA"/>
</dbReference>
<comment type="subcellular location">
    <subcellularLocation>
        <location evidence="1">Nucleus</location>
        <location evidence="1">Nucleolus</location>
    </subcellularLocation>
</comment>
<comment type="similarity">
    <text evidence="6">Belongs to the UTP23/FCF1 family. UTP23 subfamily.</text>
</comment>
<evidence type="ECO:0000256" key="1">
    <source>
        <dbReference type="ARBA" id="ARBA00004604"/>
    </source>
</evidence>
<protein>
    <recommendedName>
        <fullName evidence="7">U three protein 23</fullName>
    </recommendedName>
</protein>
<name>A0A2T2NWJ1_CORCC</name>
<feature type="domain" description="UTP23 sensor motif region" evidence="9">
    <location>
        <begin position="210"/>
        <end position="229"/>
    </location>
</feature>
<keyword evidence="4" id="KW-0539">Nucleus</keyword>
<dbReference type="Gene3D" id="3.40.50.1010">
    <property type="entry name" value="5'-nuclease"/>
    <property type="match status" value="1"/>
</dbReference>
<feature type="compositionally biased region" description="Basic and acidic residues" evidence="8">
    <location>
        <begin position="157"/>
        <end position="167"/>
    </location>
</feature>
<accession>A0A2T2NWJ1</accession>
<gene>
    <name evidence="10" type="ORF">BS50DRAFT_547457</name>
</gene>
<dbReference type="GO" id="GO:0006364">
    <property type="term" value="P:rRNA processing"/>
    <property type="evidence" value="ECO:0007669"/>
    <property type="project" value="UniProtKB-KW"/>
</dbReference>
<dbReference type="InterPro" id="IPR057776">
    <property type="entry name" value="UTP23_sensor"/>
</dbReference>
<proteinExistence type="inferred from homology"/>
<evidence type="ECO:0000313" key="10">
    <source>
        <dbReference type="EMBL" id="PSN69773.1"/>
    </source>
</evidence>
<dbReference type="AlphaFoldDB" id="A0A2T2NWJ1"/>
<evidence type="ECO:0000256" key="5">
    <source>
        <dbReference type="ARBA" id="ARBA00037300"/>
    </source>
</evidence>
<dbReference type="Pfam" id="PF04900">
    <property type="entry name" value="Fcf1"/>
    <property type="match status" value="1"/>
</dbReference>
<evidence type="ECO:0000256" key="2">
    <source>
        <dbReference type="ARBA" id="ARBA00022517"/>
    </source>
</evidence>
<dbReference type="STRING" id="1448308.A0A2T2NWJ1"/>
<dbReference type="FunFam" id="3.40.50.1010:FF:000006">
    <property type="entry name" value="rRNA-processing protein UTP23 homolog"/>
    <property type="match status" value="1"/>
</dbReference>
<dbReference type="SUPFAM" id="SSF88723">
    <property type="entry name" value="PIN domain-like"/>
    <property type="match status" value="1"/>
</dbReference>
<dbReference type="Proteomes" id="UP000240883">
    <property type="component" value="Unassembled WGS sequence"/>
</dbReference>
<dbReference type="GO" id="GO:0032040">
    <property type="term" value="C:small-subunit processome"/>
    <property type="evidence" value="ECO:0007669"/>
    <property type="project" value="InterPro"/>
</dbReference>
<feature type="compositionally biased region" description="Basic residues" evidence="8">
    <location>
        <begin position="260"/>
        <end position="269"/>
    </location>
</feature>
<evidence type="ECO:0000256" key="6">
    <source>
        <dbReference type="ARBA" id="ARBA00038503"/>
    </source>
</evidence>
<comment type="function">
    <text evidence="5">Involved in rRNA-processing and ribosome biogenesis.</text>
</comment>
<keyword evidence="2" id="KW-0690">Ribosome biogenesis</keyword>
<dbReference type="CDD" id="cd09865">
    <property type="entry name" value="PIN_ScUtp23p-like"/>
    <property type="match status" value="1"/>
</dbReference>
<dbReference type="InterPro" id="IPR029060">
    <property type="entry name" value="PIN-like_dom_sf"/>
</dbReference>
<dbReference type="InterPro" id="IPR006984">
    <property type="entry name" value="Fcf1/UTP23"/>
</dbReference>
<evidence type="ECO:0000256" key="7">
    <source>
        <dbReference type="ARBA" id="ARBA00076388"/>
    </source>
</evidence>
<reference evidence="10 11" key="1">
    <citation type="journal article" date="2018" name="Front. Microbiol.">
        <title>Genome-Wide Analysis of Corynespora cassiicola Leaf Fall Disease Putative Effectors.</title>
        <authorList>
            <person name="Lopez D."/>
            <person name="Ribeiro S."/>
            <person name="Label P."/>
            <person name="Fumanal B."/>
            <person name="Venisse J.S."/>
            <person name="Kohler A."/>
            <person name="de Oliveira R.R."/>
            <person name="Labutti K."/>
            <person name="Lipzen A."/>
            <person name="Lail K."/>
            <person name="Bauer D."/>
            <person name="Ohm R.A."/>
            <person name="Barry K.W."/>
            <person name="Spatafora J."/>
            <person name="Grigoriev I.V."/>
            <person name="Martin F.M."/>
            <person name="Pujade-Renaud V."/>
        </authorList>
    </citation>
    <scope>NUCLEOTIDE SEQUENCE [LARGE SCALE GENOMIC DNA]</scope>
    <source>
        <strain evidence="10 11">Philippines</strain>
    </source>
</reference>